<reference evidence="3" key="1">
    <citation type="journal article" date="2019" name="Int. J. Syst. Evol. Microbiol.">
        <title>The Global Catalogue of Microorganisms (GCM) 10K type strain sequencing project: providing services to taxonomists for standard genome sequencing and annotation.</title>
        <authorList>
            <consortium name="The Broad Institute Genomics Platform"/>
            <consortium name="The Broad Institute Genome Sequencing Center for Infectious Disease"/>
            <person name="Wu L."/>
            <person name="Ma J."/>
        </authorList>
    </citation>
    <scope>NUCLEOTIDE SEQUENCE [LARGE SCALE GENOMIC DNA]</scope>
    <source>
        <strain evidence="3">JCM 9458</strain>
    </source>
</reference>
<evidence type="ECO:0000313" key="2">
    <source>
        <dbReference type="EMBL" id="GAA3397613.1"/>
    </source>
</evidence>
<proteinExistence type="predicted"/>
<feature type="region of interest" description="Disordered" evidence="1">
    <location>
        <begin position="1"/>
        <end position="41"/>
    </location>
</feature>
<accession>A0ABP6TAL5</accession>
<sequence length="66" mass="6688">MTCGAETPRKPFFSSSSSLGDSGPRSGAGTSEAGIGRPVDVEPPLVAVTPFEADVPFDADVPVRPA</sequence>
<evidence type="ECO:0000256" key="1">
    <source>
        <dbReference type="SAM" id="MobiDB-lite"/>
    </source>
</evidence>
<gene>
    <name evidence="2" type="ORF">GCM10020369_78410</name>
</gene>
<protein>
    <submittedName>
        <fullName evidence="2">Uncharacterized protein</fullName>
    </submittedName>
</protein>
<evidence type="ECO:0000313" key="3">
    <source>
        <dbReference type="Proteomes" id="UP001501676"/>
    </source>
</evidence>
<keyword evidence="3" id="KW-1185">Reference proteome</keyword>
<organism evidence="2 3">
    <name type="scientific">Cryptosporangium minutisporangium</name>
    <dbReference type="NCBI Taxonomy" id="113569"/>
    <lineage>
        <taxon>Bacteria</taxon>
        <taxon>Bacillati</taxon>
        <taxon>Actinomycetota</taxon>
        <taxon>Actinomycetes</taxon>
        <taxon>Cryptosporangiales</taxon>
        <taxon>Cryptosporangiaceae</taxon>
        <taxon>Cryptosporangium</taxon>
    </lineage>
</organism>
<comment type="caution">
    <text evidence="2">The sequence shown here is derived from an EMBL/GenBank/DDBJ whole genome shotgun (WGS) entry which is preliminary data.</text>
</comment>
<dbReference type="Proteomes" id="UP001501676">
    <property type="component" value="Unassembled WGS sequence"/>
</dbReference>
<name>A0ABP6TAL5_9ACTN</name>
<feature type="compositionally biased region" description="Low complexity" evidence="1">
    <location>
        <begin position="14"/>
        <end position="27"/>
    </location>
</feature>
<dbReference type="EMBL" id="BAAAYN010000068">
    <property type="protein sequence ID" value="GAA3397613.1"/>
    <property type="molecule type" value="Genomic_DNA"/>
</dbReference>